<dbReference type="SUPFAM" id="SSF88946">
    <property type="entry name" value="Sigma2 domain of RNA polymerase sigma factors"/>
    <property type="match status" value="1"/>
</dbReference>
<feature type="domain" description="RNA polymerase sigma-70 region 2" evidence="6">
    <location>
        <begin position="21"/>
        <end position="86"/>
    </location>
</feature>
<sequence length="284" mass="33299">MNRQNHSSAQLPVEFWQQWLEHQDYLWRCCLRQMGNPIEAEDALSEALLKAQEKLTKCTRPIRNWRHWLVKVTWNHCTDILRQRHRQRLKVENVDAIASLSEWGSPEPTPEQICIGWEMQEFLDHAMEELPPKLRETLILHVKEQQSYLEIAQQLLVSPINVRKRISQARGILAARLVDYYSSSGSKRRSVQLEPETIVPLKPKKKGKKNSLPSYTHCWVPLHFTQPTKLESDRIYLGGKKIHFHHIPIVGFRCTSPNLQNWKAIAFTWGEKKFTHPPPKTSNK</sequence>
<keyword evidence="3" id="KW-0731">Sigma factor</keyword>
<dbReference type="Pfam" id="PF08281">
    <property type="entry name" value="Sigma70_r4_2"/>
    <property type="match status" value="1"/>
</dbReference>
<evidence type="ECO:0000256" key="5">
    <source>
        <dbReference type="ARBA" id="ARBA00023163"/>
    </source>
</evidence>
<dbReference type="Pfam" id="PF04542">
    <property type="entry name" value="Sigma70_r2"/>
    <property type="match status" value="1"/>
</dbReference>
<dbReference type="InterPro" id="IPR039425">
    <property type="entry name" value="RNA_pol_sigma-70-like"/>
</dbReference>
<dbReference type="EMBL" id="BIMW01000081">
    <property type="protein sequence ID" value="GCE93878.1"/>
    <property type="molecule type" value="Genomic_DNA"/>
</dbReference>
<dbReference type="GeneID" id="301682785"/>
<dbReference type="Proteomes" id="UP000326169">
    <property type="component" value="Unassembled WGS sequence"/>
</dbReference>
<keyword evidence="2" id="KW-0805">Transcription regulation</keyword>
<comment type="similarity">
    <text evidence="1">Belongs to the sigma-70 factor family. ECF subfamily.</text>
</comment>
<dbReference type="SUPFAM" id="SSF88659">
    <property type="entry name" value="Sigma3 and sigma4 domains of RNA polymerase sigma factors"/>
    <property type="match status" value="1"/>
</dbReference>
<name>A0A5M3T790_LIMPL</name>
<reference evidence="8 9" key="1">
    <citation type="journal article" date="2019" name="J Genomics">
        <title>The Draft Genome of a Hydrogen-producing Cyanobacterium, Arthrospira platensis NIES-46.</title>
        <authorList>
            <person name="Suzuki S."/>
            <person name="Yamaguchi H."/>
            <person name="Kawachi M."/>
        </authorList>
    </citation>
    <scope>NUCLEOTIDE SEQUENCE [LARGE SCALE GENOMIC DNA]</scope>
    <source>
        <strain evidence="8 9">NIES-46</strain>
    </source>
</reference>
<feature type="domain" description="RNA polymerase sigma factor 70 region 4 type 2" evidence="7">
    <location>
        <begin position="123"/>
        <end position="170"/>
    </location>
</feature>
<evidence type="ECO:0000259" key="7">
    <source>
        <dbReference type="Pfam" id="PF08281"/>
    </source>
</evidence>
<evidence type="ECO:0000313" key="8">
    <source>
        <dbReference type="EMBL" id="GCE93878.1"/>
    </source>
</evidence>
<keyword evidence="8" id="KW-0547">Nucleotide-binding</keyword>
<proteinExistence type="inferred from homology"/>
<dbReference type="InterPro" id="IPR036388">
    <property type="entry name" value="WH-like_DNA-bd_sf"/>
</dbReference>
<dbReference type="InterPro" id="IPR013324">
    <property type="entry name" value="RNA_pol_sigma_r3/r4-like"/>
</dbReference>
<evidence type="ECO:0000256" key="4">
    <source>
        <dbReference type="ARBA" id="ARBA00023125"/>
    </source>
</evidence>
<dbReference type="InterPro" id="IPR013249">
    <property type="entry name" value="RNA_pol_sigma70_r4_t2"/>
</dbReference>
<evidence type="ECO:0000256" key="2">
    <source>
        <dbReference type="ARBA" id="ARBA00023015"/>
    </source>
</evidence>
<evidence type="ECO:0000313" key="9">
    <source>
        <dbReference type="Proteomes" id="UP000326169"/>
    </source>
</evidence>
<keyword evidence="8" id="KW-0378">Hydrolase</keyword>
<dbReference type="InterPro" id="IPR013325">
    <property type="entry name" value="RNA_pol_sigma_r2"/>
</dbReference>
<keyword evidence="5" id="KW-0804">Transcription</keyword>
<gene>
    <name evidence="8" type="ORF">NIES46_19300</name>
</gene>
<evidence type="ECO:0000256" key="3">
    <source>
        <dbReference type="ARBA" id="ARBA00023082"/>
    </source>
</evidence>
<keyword evidence="9" id="KW-1185">Reference proteome</keyword>
<dbReference type="PANTHER" id="PTHR43133">
    <property type="entry name" value="RNA POLYMERASE ECF-TYPE SIGMA FACTO"/>
    <property type="match status" value="1"/>
</dbReference>
<evidence type="ECO:0000259" key="6">
    <source>
        <dbReference type="Pfam" id="PF04542"/>
    </source>
</evidence>
<dbReference type="RefSeq" id="WP_286171678.1">
    <property type="nucleotide sequence ID" value="NZ_BIMW01000081.1"/>
</dbReference>
<comment type="caution">
    <text evidence="8">The sequence shown here is derived from an EMBL/GenBank/DDBJ whole genome shotgun (WGS) entry which is preliminary data.</text>
</comment>
<dbReference type="PANTHER" id="PTHR43133:SF8">
    <property type="entry name" value="RNA POLYMERASE SIGMA FACTOR HI_1459-RELATED"/>
    <property type="match status" value="1"/>
</dbReference>
<dbReference type="Gene3D" id="1.10.1740.10">
    <property type="match status" value="1"/>
</dbReference>
<accession>A0A5M3T790</accession>
<keyword evidence="4" id="KW-0238">DNA-binding</keyword>
<dbReference type="InterPro" id="IPR014284">
    <property type="entry name" value="RNA_pol_sigma-70_dom"/>
</dbReference>
<organism evidence="8 9">
    <name type="scientific">Limnospira platensis NIES-46</name>
    <dbReference type="NCBI Taxonomy" id="1236695"/>
    <lineage>
        <taxon>Bacteria</taxon>
        <taxon>Bacillati</taxon>
        <taxon>Cyanobacteriota</taxon>
        <taxon>Cyanophyceae</taxon>
        <taxon>Oscillatoriophycideae</taxon>
        <taxon>Oscillatoriales</taxon>
        <taxon>Sirenicapillariaceae</taxon>
        <taxon>Limnospira</taxon>
    </lineage>
</organism>
<protein>
    <submittedName>
        <fullName evidence="8">UvrD/REP helicase</fullName>
    </submittedName>
</protein>
<dbReference type="NCBIfam" id="TIGR02937">
    <property type="entry name" value="sigma70-ECF"/>
    <property type="match status" value="1"/>
</dbReference>
<evidence type="ECO:0000256" key="1">
    <source>
        <dbReference type="ARBA" id="ARBA00010641"/>
    </source>
</evidence>
<dbReference type="CDD" id="cd06171">
    <property type="entry name" value="Sigma70_r4"/>
    <property type="match status" value="1"/>
</dbReference>
<dbReference type="InterPro" id="IPR007627">
    <property type="entry name" value="RNA_pol_sigma70_r2"/>
</dbReference>
<dbReference type="GO" id="GO:0004386">
    <property type="term" value="F:helicase activity"/>
    <property type="evidence" value="ECO:0007669"/>
    <property type="project" value="UniProtKB-KW"/>
</dbReference>
<keyword evidence="8" id="KW-0347">Helicase</keyword>
<keyword evidence="8" id="KW-0067">ATP-binding</keyword>
<dbReference type="Gene3D" id="1.10.10.10">
    <property type="entry name" value="Winged helix-like DNA-binding domain superfamily/Winged helix DNA-binding domain"/>
    <property type="match status" value="1"/>
</dbReference>